<accession>A0A1E7F8B6</accession>
<feature type="compositionally biased region" description="Polar residues" evidence="2">
    <location>
        <begin position="528"/>
        <end position="548"/>
    </location>
</feature>
<feature type="coiled-coil region" evidence="1">
    <location>
        <begin position="313"/>
        <end position="340"/>
    </location>
</feature>
<feature type="region of interest" description="Disordered" evidence="2">
    <location>
        <begin position="508"/>
        <end position="548"/>
    </location>
</feature>
<proteinExistence type="predicted"/>
<feature type="region of interest" description="Disordered" evidence="2">
    <location>
        <begin position="414"/>
        <end position="455"/>
    </location>
</feature>
<dbReference type="AlphaFoldDB" id="A0A1E7F8B6"/>
<evidence type="ECO:0000256" key="1">
    <source>
        <dbReference type="SAM" id="Coils"/>
    </source>
</evidence>
<protein>
    <recommendedName>
        <fullName evidence="3">DUF6824 domain-containing protein</fullName>
    </recommendedName>
</protein>
<dbReference type="EMBL" id="KV784360">
    <property type="protein sequence ID" value="OEU14428.1"/>
    <property type="molecule type" value="Genomic_DNA"/>
</dbReference>
<keyword evidence="1" id="KW-0175">Coiled coil</keyword>
<evidence type="ECO:0000313" key="5">
    <source>
        <dbReference type="Proteomes" id="UP000095751"/>
    </source>
</evidence>
<evidence type="ECO:0000313" key="4">
    <source>
        <dbReference type="EMBL" id="OEU14428.1"/>
    </source>
</evidence>
<dbReference type="InterPro" id="IPR049227">
    <property type="entry name" value="DUF6824"/>
</dbReference>
<dbReference type="Pfam" id="PF20710">
    <property type="entry name" value="DUF6824"/>
    <property type="match status" value="1"/>
</dbReference>
<feature type="compositionally biased region" description="Low complexity" evidence="2">
    <location>
        <begin position="10"/>
        <end position="28"/>
    </location>
</feature>
<name>A0A1E7F8B6_9STRA</name>
<feature type="compositionally biased region" description="Low complexity" evidence="2">
    <location>
        <begin position="432"/>
        <end position="455"/>
    </location>
</feature>
<sequence length="577" mass="61267">MATPIAPIPVSSSSVVTNTKTETNSNSTTVNSKMKVSYKGGEYVSEVLPNDVLLGRGSGPNDHEGNIKFRDMINHRKQEYRSTSNRQSKALIAKEVAGQVYEKGGRFLRKLNQRDALKQLPILLSKSGTTKEEAEEDSAEGPRDVYEVQDNKTVLEKAKQALRQNRLSPTTSPMGRRCPTNPKSPTKPRTLKLPKNNLSGSGGGANANAQAKATNAYSNNQHFNAWNSSGLGGSSTSFNMNSDGLFEIPPPVFTMNNNLNQNQSQQQSHQQGGPIKLVHRHYQHNISSPIPVAVTSKSSSTNVVDLPNVPNGYDTYTTTLDKAEEDKNNKEKQLALKRTSDDSTKSLQMSIMMESFKDMSVKSDGNVHNGTDDSITRAMHDSYESIGTIDNMHVGGSAMAHMSCMSMISTNNDSIDSLNRSKRNGNGGSEGGSSTQNASWGAAGTTAATSGRGTNSTKARAAANIAAACLGLGSTTANKQRGGLSKVGSGRVPSRRGIDAWVALGDATAGGSRSAESSRVALNDNDRVNSGNNISRLDTSTKTETASNITSASAVLSMDVPTSVDIGGGVHDGSAKY</sequence>
<feature type="domain" description="DUF6824" evidence="3">
    <location>
        <begin position="51"/>
        <end position="164"/>
    </location>
</feature>
<dbReference type="KEGG" id="fcy:FRACYDRAFT_240967"/>
<keyword evidence="5" id="KW-1185">Reference proteome</keyword>
<organism evidence="4 5">
    <name type="scientific">Fragilariopsis cylindrus CCMP1102</name>
    <dbReference type="NCBI Taxonomy" id="635003"/>
    <lineage>
        <taxon>Eukaryota</taxon>
        <taxon>Sar</taxon>
        <taxon>Stramenopiles</taxon>
        <taxon>Ochrophyta</taxon>
        <taxon>Bacillariophyta</taxon>
        <taxon>Bacillariophyceae</taxon>
        <taxon>Bacillariophycidae</taxon>
        <taxon>Bacillariales</taxon>
        <taxon>Bacillariaceae</taxon>
        <taxon>Fragilariopsis</taxon>
    </lineage>
</organism>
<dbReference type="OrthoDB" id="49235at2759"/>
<evidence type="ECO:0000256" key="2">
    <source>
        <dbReference type="SAM" id="MobiDB-lite"/>
    </source>
</evidence>
<reference evidence="4 5" key="1">
    <citation type="submission" date="2016-09" db="EMBL/GenBank/DDBJ databases">
        <title>Extensive genetic diversity and differential bi-allelic expression allows diatom success in the polar Southern Ocean.</title>
        <authorList>
            <consortium name="DOE Joint Genome Institute"/>
            <person name="Mock T."/>
            <person name="Otillar R.P."/>
            <person name="Strauss J."/>
            <person name="Dupont C."/>
            <person name="Frickenhaus S."/>
            <person name="Maumus F."/>
            <person name="Mcmullan M."/>
            <person name="Sanges R."/>
            <person name="Schmutz J."/>
            <person name="Toseland A."/>
            <person name="Valas R."/>
            <person name="Veluchamy A."/>
            <person name="Ward B.J."/>
            <person name="Allen A."/>
            <person name="Barry K."/>
            <person name="Falciatore A."/>
            <person name="Ferrante M."/>
            <person name="Fortunato A.E."/>
            <person name="Gloeckner G."/>
            <person name="Gruber A."/>
            <person name="Hipkin R."/>
            <person name="Janech M."/>
            <person name="Kroth P."/>
            <person name="Leese F."/>
            <person name="Lindquist E."/>
            <person name="Lyon B.R."/>
            <person name="Martin J."/>
            <person name="Mayer C."/>
            <person name="Parker M."/>
            <person name="Quesneville H."/>
            <person name="Raymond J."/>
            <person name="Uhlig C."/>
            <person name="Valentin K.U."/>
            <person name="Worden A.Z."/>
            <person name="Armbrust E.V."/>
            <person name="Bowler C."/>
            <person name="Green B."/>
            <person name="Moulton V."/>
            <person name="Van Oosterhout C."/>
            <person name="Grigoriev I."/>
        </authorList>
    </citation>
    <scope>NUCLEOTIDE SEQUENCE [LARGE SCALE GENOMIC DNA]</scope>
    <source>
        <strain evidence="4 5">CCMP1102</strain>
    </source>
</reference>
<feature type="region of interest" description="Disordered" evidence="2">
    <location>
        <begin position="165"/>
        <end position="207"/>
    </location>
</feature>
<dbReference type="Proteomes" id="UP000095751">
    <property type="component" value="Unassembled WGS sequence"/>
</dbReference>
<evidence type="ECO:0000259" key="3">
    <source>
        <dbReference type="Pfam" id="PF20710"/>
    </source>
</evidence>
<gene>
    <name evidence="4" type="ORF">FRACYDRAFT_240967</name>
</gene>
<feature type="region of interest" description="Disordered" evidence="2">
    <location>
        <begin position="1"/>
        <end position="28"/>
    </location>
</feature>
<dbReference type="InParanoid" id="A0A1E7F8B6"/>